<evidence type="ECO:0000313" key="3">
    <source>
        <dbReference type="EMBL" id="EIM58428.1"/>
    </source>
</evidence>
<feature type="transmembrane region" description="Helical" evidence="2">
    <location>
        <begin position="123"/>
        <end position="152"/>
    </location>
</feature>
<keyword evidence="2" id="KW-0472">Membrane</keyword>
<feature type="transmembrane region" description="Helical" evidence="2">
    <location>
        <begin position="20"/>
        <end position="41"/>
    </location>
</feature>
<keyword evidence="1" id="KW-0175">Coiled coil</keyword>
<proteinExistence type="predicted"/>
<dbReference type="STRING" id="633697.EubceDRAFT1_2726"/>
<feature type="transmembrane region" description="Helical" evidence="2">
    <location>
        <begin position="352"/>
        <end position="371"/>
    </location>
</feature>
<dbReference type="Proteomes" id="UP000005753">
    <property type="component" value="Chromosome"/>
</dbReference>
<feature type="transmembrane region" description="Helical" evidence="2">
    <location>
        <begin position="194"/>
        <end position="219"/>
    </location>
</feature>
<evidence type="ECO:0000256" key="1">
    <source>
        <dbReference type="SAM" id="Coils"/>
    </source>
</evidence>
<organism evidence="3 4">
    <name type="scientific">Eubacterium cellulosolvens (strain ATCC 43171 / JCM 9499 / 6)</name>
    <name type="common">Cillobacterium cellulosolvens</name>
    <dbReference type="NCBI Taxonomy" id="633697"/>
    <lineage>
        <taxon>Bacteria</taxon>
        <taxon>Bacillati</taxon>
        <taxon>Bacillota</taxon>
        <taxon>Clostridia</taxon>
        <taxon>Eubacteriales</taxon>
        <taxon>Eubacteriaceae</taxon>
        <taxon>Eubacterium</taxon>
    </lineage>
</organism>
<dbReference type="eggNOG" id="COG1277">
    <property type="taxonomic scope" value="Bacteria"/>
</dbReference>
<feature type="transmembrane region" description="Helical" evidence="2">
    <location>
        <begin position="158"/>
        <end position="182"/>
    </location>
</feature>
<feature type="transmembrane region" description="Helical" evidence="2">
    <location>
        <begin position="293"/>
        <end position="314"/>
    </location>
</feature>
<feature type="transmembrane region" description="Helical" evidence="2">
    <location>
        <begin position="252"/>
        <end position="273"/>
    </location>
</feature>
<dbReference type="EMBL" id="CM001487">
    <property type="protein sequence ID" value="EIM58428.1"/>
    <property type="molecule type" value="Genomic_DNA"/>
</dbReference>
<feature type="transmembrane region" description="Helical" evidence="2">
    <location>
        <begin position="82"/>
        <end position="102"/>
    </location>
</feature>
<sequence>MTSKISLSKLVRNNCRRRAWLFFLTMLIGIIILPIAVLVSVRVSTGVDVIGGSTLVKEAFFGWKVSPAQDAFLSTVTPINPILMMAILVDAFLSGVTGFAYMNKSNQTDFYYSLPVKRSKLFLTGYLGGALTSVVPFVICELLCVPLALVLGVGSGKVFLVMLVGVCSAIVGYLAVYAAVILAMMLTGRVFTGILMAIVLLMYLPCTLTMLHYGIVAWMPNIATTEYNPLEINVAMFSPASLLPQLTMMRMGEWWLCTLLYAVVLSFLSWLIYVKRPTEVQGDTFLSPKMNPVIKVLVGVAGAFVSGMFFSALSEADDVLFMYIGTFAGVIVINFIMEFIYNPDLKAACSHWKSFVVFLAASAAVAVFFTADPFALNASLPAEAQVAEVGVANNETEAMIGYNNDYIAADQFRYAPMDDDLYETVGRMAGKSERTGRDGRNTCNLVFKMKDGSTVRRFYAADKEDVIDLVELVEKRGRDKVYALVQFGKYEWASITAEGWQVDSEDEDVVFALRDKGEALKKALEKDTATMTCRKADKEGCVCILTVFPDKEHESFRPPYKFPVYKSYENTLKVLEQTGVRLEANKENAILKLKNQVSSIEDDNSEESRYCITDPEEIAKFMRGVSTRTDYEFTEDFEKMAYIRLNEKNGKTLYLRVRVDDPELLEEYRICDSEDA</sequence>
<feature type="transmembrane region" description="Helical" evidence="2">
    <location>
        <begin position="320"/>
        <end position="340"/>
    </location>
</feature>
<accession>I5AXA5</accession>
<gene>
    <name evidence="3" type="ORF">EubceDRAFT1_2726</name>
</gene>
<keyword evidence="2" id="KW-0812">Transmembrane</keyword>
<reference evidence="3 4" key="1">
    <citation type="submission" date="2010-08" db="EMBL/GenBank/DDBJ databases">
        <authorList>
            <consortium name="US DOE Joint Genome Institute (JGI-PGF)"/>
            <person name="Lucas S."/>
            <person name="Copeland A."/>
            <person name="Lapidus A."/>
            <person name="Cheng J.-F."/>
            <person name="Bruce D."/>
            <person name="Goodwin L."/>
            <person name="Pitluck S."/>
            <person name="Land M.L."/>
            <person name="Hauser L."/>
            <person name="Chang Y.-J."/>
            <person name="Anderson I.J."/>
            <person name="Johnson E."/>
            <person name="Mulhopadhyay B."/>
            <person name="Kyrpides N."/>
            <person name="Woyke T.J."/>
        </authorList>
    </citation>
    <scope>NUCLEOTIDE SEQUENCE [LARGE SCALE GENOMIC DNA]</scope>
    <source>
        <strain evidence="3 4">6</strain>
    </source>
</reference>
<keyword evidence="4" id="KW-1185">Reference proteome</keyword>
<reference evidence="3 4" key="2">
    <citation type="submission" date="2012-02" db="EMBL/GenBank/DDBJ databases">
        <title>Improved High-Quality Draft sequence of Eubacterium cellulosolvens 6.</title>
        <authorList>
            <consortium name="US DOE Joint Genome Institute"/>
            <person name="Lucas S."/>
            <person name="Han J."/>
            <person name="Lapidus A."/>
            <person name="Cheng J.-F."/>
            <person name="Goodwin L."/>
            <person name="Pitluck S."/>
            <person name="Peters L."/>
            <person name="Mikhailova N."/>
            <person name="Gu W."/>
            <person name="Detter J.C."/>
            <person name="Han C."/>
            <person name="Tapia R."/>
            <person name="Land M."/>
            <person name="Hauser L."/>
            <person name="Kyrpides N."/>
            <person name="Ivanova N."/>
            <person name="Pagani I."/>
            <person name="Johnson E."/>
            <person name="Mukhopadhyay B."/>
            <person name="Anderson I."/>
            <person name="Woyke T."/>
        </authorList>
    </citation>
    <scope>NUCLEOTIDE SEQUENCE [LARGE SCALE GENOMIC DNA]</scope>
    <source>
        <strain evidence="3 4">6</strain>
    </source>
</reference>
<evidence type="ECO:0000313" key="4">
    <source>
        <dbReference type="Proteomes" id="UP000005753"/>
    </source>
</evidence>
<evidence type="ECO:0000256" key="2">
    <source>
        <dbReference type="SAM" id="Phobius"/>
    </source>
</evidence>
<protein>
    <submittedName>
        <fullName evidence="3">Uncharacterized protein</fullName>
    </submittedName>
</protein>
<name>I5AXA5_EUBC6</name>
<feature type="coiled-coil region" evidence="1">
    <location>
        <begin position="565"/>
        <end position="603"/>
    </location>
</feature>
<dbReference type="AlphaFoldDB" id="I5AXA5"/>
<keyword evidence="2" id="KW-1133">Transmembrane helix</keyword>
<dbReference type="HOGENOM" id="CLU_017352_0_0_9"/>